<dbReference type="Gene3D" id="3.90.550.10">
    <property type="entry name" value="Spore Coat Polysaccharide Biosynthesis Protein SpsA, Chain A"/>
    <property type="match status" value="1"/>
</dbReference>
<reference key="1">
    <citation type="submission" date="2010-11" db="EMBL/GenBank/DDBJ databases">
        <title>The complete genome of Bacteroides helcogenes P 36-108.</title>
        <authorList>
            <consortium name="US DOE Joint Genome Institute (JGI-PGF)"/>
            <person name="Lucas S."/>
            <person name="Copeland A."/>
            <person name="Lapidus A."/>
            <person name="Bruce D."/>
            <person name="Goodwin L."/>
            <person name="Pitluck S."/>
            <person name="Kyrpides N."/>
            <person name="Mavromatis K."/>
            <person name="Ivanova N."/>
            <person name="Zeytun A."/>
            <person name="Brettin T."/>
            <person name="Detter J.C."/>
            <person name="Tapia R."/>
            <person name="Han C."/>
            <person name="Land M."/>
            <person name="Hauser L."/>
            <person name="Markowitz V."/>
            <person name="Cheng J.-F."/>
            <person name="Hugenholtz P."/>
            <person name="Woyke T."/>
            <person name="Wu D."/>
            <person name="Gronow S."/>
            <person name="Wellnitz S."/>
            <person name="Brambilla E."/>
            <person name="Klenk H.-P."/>
            <person name="Eisen J.A."/>
        </authorList>
    </citation>
    <scope>NUCLEOTIDE SEQUENCE</scope>
    <source>
        <strain>P 36-108</strain>
    </source>
</reference>
<dbReference type="Pfam" id="PF00535">
    <property type="entry name" value="Glycos_transf_2"/>
    <property type="match status" value="1"/>
</dbReference>
<dbReference type="GO" id="GO:0016758">
    <property type="term" value="F:hexosyltransferase activity"/>
    <property type="evidence" value="ECO:0007669"/>
    <property type="project" value="UniProtKB-ARBA"/>
</dbReference>
<dbReference type="SUPFAM" id="SSF53448">
    <property type="entry name" value="Nucleotide-diphospho-sugar transferases"/>
    <property type="match status" value="1"/>
</dbReference>
<dbReference type="EMBL" id="CP002352">
    <property type="protein sequence ID" value="ADV44890.1"/>
    <property type="molecule type" value="Genomic_DNA"/>
</dbReference>
<dbReference type="AlphaFoldDB" id="E6SPD3"/>
<dbReference type="PANTHER" id="PTHR22916:SF3">
    <property type="entry name" value="UDP-GLCNAC:BETAGAL BETA-1,3-N-ACETYLGLUCOSAMINYLTRANSFERASE-LIKE PROTEIN 1"/>
    <property type="match status" value="1"/>
</dbReference>
<organism evidence="2 3">
    <name type="scientific">Bacteroides helcogenes (strain ATCC 35417 / DSM 20613 / JCM 6297 / CCUG 15421 / P 36-108)</name>
    <dbReference type="NCBI Taxonomy" id="693979"/>
    <lineage>
        <taxon>Bacteria</taxon>
        <taxon>Pseudomonadati</taxon>
        <taxon>Bacteroidota</taxon>
        <taxon>Bacteroidia</taxon>
        <taxon>Bacteroidales</taxon>
        <taxon>Bacteroidaceae</taxon>
        <taxon>Bacteroides</taxon>
    </lineage>
</organism>
<dbReference type="STRING" id="693979.Bache_2956"/>
<dbReference type="Proteomes" id="UP000008630">
    <property type="component" value="Chromosome"/>
</dbReference>
<evidence type="ECO:0000259" key="1">
    <source>
        <dbReference type="Pfam" id="PF00535"/>
    </source>
</evidence>
<feature type="domain" description="Glycosyltransferase 2-like" evidence="1">
    <location>
        <begin position="5"/>
        <end position="145"/>
    </location>
</feature>
<keyword evidence="2" id="KW-0808">Transferase</keyword>
<dbReference type="InterPro" id="IPR001173">
    <property type="entry name" value="Glyco_trans_2-like"/>
</dbReference>
<reference evidence="2 3" key="2">
    <citation type="journal article" date="2011" name="Stand. Genomic Sci.">
        <title>Complete genome sequence of Bacteroides helcogenes type strain (P 36-108).</title>
        <authorList>
            <person name="Pati A."/>
            <person name="Gronow S."/>
            <person name="Zeytun A."/>
            <person name="Lapidus A."/>
            <person name="Nolan M."/>
            <person name="Hammon N."/>
            <person name="Deshpande S."/>
            <person name="Cheng J.F."/>
            <person name="Tapia R."/>
            <person name="Han C."/>
            <person name="Goodwin L."/>
            <person name="Pitluck S."/>
            <person name="Liolios K."/>
            <person name="Pagani I."/>
            <person name="Ivanova N."/>
            <person name="Mavromatis K."/>
            <person name="Chen A."/>
            <person name="Palaniappan K."/>
            <person name="Land M."/>
            <person name="Hauser L."/>
            <person name="Chang Y.J."/>
            <person name="Jeffries C.D."/>
            <person name="Detter J.C."/>
            <person name="Brambilla E."/>
            <person name="Rohde M."/>
            <person name="Goker M."/>
            <person name="Woyke T."/>
            <person name="Bristow J."/>
            <person name="Eisen J.A."/>
            <person name="Markowitz V."/>
            <person name="Hugenholtz P."/>
            <person name="Kyrpides N.C."/>
            <person name="Klenk H.P."/>
            <person name="Lucas S."/>
        </authorList>
    </citation>
    <scope>NUCLEOTIDE SEQUENCE [LARGE SCALE GENOMIC DNA]</scope>
    <source>
        <strain evidence="3">ATCC 35417 / DSM 20613 / JCM 6297 / CCUG 15421 / P 36-108</strain>
    </source>
</reference>
<sequence length="252" mass="29037">MMKISLITATFNSSSTLCDTIKSVLAQSYQEIEYIVVDGLSKDSTVDIIKGYEPYFKGRMKWISEEDNGLYDAINKGIRIATGDVVGILNSDDFFTSTTIVEKVANSFTTEVDAVYGDVHFVRTNNLNRSIRYYSSKIFRPALMKLGFMPAHPTFYCRKSCFDEYGLYKVDFKIAADFDLLLRFIYVYRISLKYLPLDMVTMRIGGISTNGLQSHCCIMREHLRAFRENGVRSNILLLSLRYFYKLIEFVRK</sequence>
<dbReference type="InterPro" id="IPR029044">
    <property type="entry name" value="Nucleotide-diphossugar_trans"/>
</dbReference>
<evidence type="ECO:0000313" key="3">
    <source>
        <dbReference type="Proteomes" id="UP000008630"/>
    </source>
</evidence>
<proteinExistence type="predicted"/>
<dbReference type="HOGENOM" id="CLU_025996_21_1_10"/>
<dbReference type="eggNOG" id="COG1215">
    <property type="taxonomic scope" value="Bacteria"/>
</dbReference>
<dbReference type="KEGG" id="bhl:Bache_2956"/>
<dbReference type="PANTHER" id="PTHR22916">
    <property type="entry name" value="GLYCOSYLTRANSFERASE"/>
    <property type="match status" value="1"/>
</dbReference>
<name>E6SPD3_BACT6</name>
<accession>E6SPD3</accession>
<keyword evidence="3" id="KW-1185">Reference proteome</keyword>
<evidence type="ECO:0000313" key="2">
    <source>
        <dbReference type="EMBL" id="ADV44890.1"/>
    </source>
</evidence>
<gene>
    <name evidence="2" type="ordered locus">Bache_2956</name>
</gene>
<dbReference type="CDD" id="cd06433">
    <property type="entry name" value="GT_2_WfgS_like"/>
    <property type="match status" value="1"/>
</dbReference>
<protein>
    <submittedName>
        <fullName evidence="2">Glycosyl transferase family 2</fullName>
    </submittedName>
</protein>